<comment type="caution">
    <text evidence="3">The sequence shown here is derived from an EMBL/GenBank/DDBJ whole genome shotgun (WGS) entry which is preliminary data.</text>
</comment>
<reference evidence="3 4" key="1">
    <citation type="submission" date="2018-10" db="EMBL/GenBank/DDBJ databases">
        <title>Genomic Encyclopedia of Archaeal and Bacterial Type Strains, Phase II (KMG-II): from individual species to whole genera.</title>
        <authorList>
            <person name="Goeker M."/>
        </authorList>
    </citation>
    <scope>NUCLEOTIDE SEQUENCE [LARGE SCALE GENOMIC DNA]</scope>
    <source>
        <strain evidence="3 4">RP-AC37</strain>
    </source>
</reference>
<evidence type="ECO:0000313" key="3">
    <source>
        <dbReference type="EMBL" id="RKS77473.1"/>
    </source>
</evidence>
<evidence type="ECO:0000313" key="4">
    <source>
        <dbReference type="Proteomes" id="UP000281955"/>
    </source>
</evidence>
<gene>
    <name evidence="3" type="ORF">CLV35_1159</name>
</gene>
<keyword evidence="2" id="KW-0560">Oxidoreductase</keyword>
<dbReference type="FunCoup" id="A0A420XRE0">
    <property type="interactions" value="348"/>
</dbReference>
<name>A0A420XRE0_9ACTN</name>
<dbReference type="FunFam" id="3.40.50.720:FF:000084">
    <property type="entry name" value="Short-chain dehydrogenase reductase"/>
    <property type="match status" value="1"/>
</dbReference>
<sequence>MTAYASYPSLRGRSVLVSGGATGLGAEFVSQFAAQGASVAFVDVQDAAGEALAAETGAVFRRVDVSDLEAYAAAIADLAAATGPFTVLVNNAANDARHRSAEVTPAFWDERMRVNLDHHFFATQAVVPMMRAAGGGSVINLGSISTHIKLRDLVVYRTAKAAIEGLTRALAQELGPDGIRVNCIVPGWVMTARQLEHWVDAEAEATIEREQALSRRLVPADVARMALWLAADDSAACTAQSWVVDGGWM</sequence>
<dbReference type="PRINTS" id="PR00080">
    <property type="entry name" value="SDRFAMILY"/>
</dbReference>
<dbReference type="AlphaFoldDB" id="A0A420XRE0"/>
<dbReference type="Proteomes" id="UP000281955">
    <property type="component" value="Unassembled WGS sequence"/>
</dbReference>
<dbReference type="PANTHER" id="PTHR43639">
    <property type="entry name" value="OXIDOREDUCTASE, SHORT-CHAIN DEHYDROGENASE/REDUCTASE FAMILY (AFU_ORTHOLOGUE AFUA_5G02870)"/>
    <property type="match status" value="1"/>
</dbReference>
<dbReference type="EMBL" id="RBWV01000010">
    <property type="protein sequence ID" value="RKS77473.1"/>
    <property type="molecule type" value="Genomic_DNA"/>
</dbReference>
<dbReference type="CDD" id="cd05233">
    <property type="entry name" value="SDR_c"/>
    <property type="match status" value="1"/>
</dbReference>
<evidence type="ECO:0000256" key="1">
    <source>
        <dbReference type="ARBA" id="ARBA00006484"/>
    </source>
</evidence>
<dbReference type="InterPro" id="IPR036291">
    <property type="entry name" value="NAD(P)-bd_dom_sf"/>
</dbReference>
<evidence type="ECO:0000256" key="2">
    <source>
        <dbReference type="ARBA" id="ARBA00023002"/>
    </source>
</evidence>
<dbReference type="SUPFAM" id="SSF51735">
    <property type="entry name" value="NAD(P)-binding Rossmann-fold domains"/>
    <property type="match status" value="1"/>
</dbReference>
<dbReference type="PRINTS" id="PR00081">
    <property type="entry name" value="GDHRDH"/>
</dbReference>
<protein>
    <submittedName>
        <fullName evidence="3">NAD(P)-dependent dehydrogenase (Short-subunit alcohol dehydrogenase family)</fullName>
    </submittedName>
</protein>
<dbReference type="Gene3D" id="3.40.50.720">
    <property type="entry name" value="NAD(P)-binding Rossmann-like Domain"/>
    <property type="match status" value="1"/>
</dbReference>
<dbReference type="RefSeq" id="WP_121192511.1">
    <property type="nucleotide sequence ID" value="NZ_RBWV01000010.1"/>
</dbReference>
<proteinExistence type="inferred from homology"/>
<dbReference type="GO" id="GO:0016491">
    <property type="term" value="F:oxidoreductase activity"/>
    <property type="evidence" value="ECO:0007669"/>
    <property type="project" value="UniProtKB-KW"/>
</dbReference>
<organism evidence="3 4">
    <name type="scientific">Motilibacter peucedani</name>
    <dbReference type="NCBI Taxonomy" id="598650"/>
    <lineage>
        <taxon>Bacteria</taxon>
        <taxon>Bacillati</taxon>
        <taxon>Actinomycetota</taxon>
        <taxon>Actinomycetes</taxon>
        <taxon>Motilibacterales</taxon>
        <taxon>Motilibacteraceae</taxon>
        <taxon>Motilibacter</taxon>
    </lineage>
</organism>
<dbReference type="PANTHER" id="PTHR43639:SF1">
    <property type="entry name" value="SHORT-CHAIN DEHYDROGENASE_REDUCTASE FAMILY PROTEIN"/>
    <property type="match status" value="1"/>
</dbReference>
<dbReference type="OrthoDB" id="7064009at2"/>
<accession>A0A420XRE0</accession>
<dbReference type="InterPro" id="IPR002347">
    <property type="entry name" value="SDR_fam"/>
</dbReference>
<dbReference type="Pfam" id="PF13561">
    <property type="entry name" value="adh_short_C2"/>
    <property type="match status" value="1"/>
</dbReference>
<dbReference type="InParanoid" id="A0A420XRE0"/>
<comment type="similarity">
    <text evidence="1">Belongs to the short-chain dehydrogenases/reductases (SDR) family.</text>
</comment>
<keyword evidence="4" id="KW-1185">Reference proteome</keyword>